<feature type="region of interest" description="Disordered" evidence="12">
    <location>
        <begin position="699"/>
        <end position="724"/>
    </location>
</feature>
<evidence type="ECO:0000256" key="2">
    <source>
        <dbReference type="ARBA" id="ARBA00005001"/>
    </source>
</evidence>
<feature type="transmembrane region" description="Helical" evidence="13">
    <location>
        <begin position="385"/>
        <end position="410"/>
    </location>
</feature>
<comment type="caution">
    <text evidence="15">The sequence shown here is derived from an EMBL/GenBank/DDBJ whole genome shotgun (WGS) entry which is preliminary data.</text>
</comment>
<evidence type="ECO:0000256" key="9">
    <source>
        <dbReference type="ARBA" id="ARBA00022692"/>
    </source>
</evidence>
<feature type="domain" description="Glycosyltransferase 2-like" evidence="14">
    <location>
        <begin position="215"/>
        <end position="403"/>
    </location>
</feature>
<feature type="compositionally biased region" description="Basic residues" evidence="12">
    <location>
        <begin position="715"/>
        <end position="724"/>
    </location>
</feature>
<evidence type="ECO:0000256" key="4">
    <source>
        <dbReference type="ARBA" id="ARBA00020585"/>
    </source>
</evidence>
<comment type="similarity">
    <text evidence="3">Belongs to the glycosyltransferase 2 family. OpgH subfamily.</text>
</comment>
<comment type="pathway">
    <text evidence="2">Glycan metabolism; osmoregulated periplasmic glucan (OPG) biosynthesis.</text>
</comment>
<sequence length="724" mass="80125">MSGYRARPTEFPLTMPDQAFRSKRARVRHRPESKMWRKLMVLVASLLLTGWAAREMYGVLAVSSLTLLEWTLLVIFVLNISWVCFAFVNATVGFFAALISLYRPRQDHADIDLTKARTVIAFPIYNETVEHVFATVLATARLMSGAPGRFECFILSDTTDPDVALTEEAGYRELQKSAPGDVTIRYRRRTINTDRKTGNIRDFVTRWGGRYDYMIVYDADSYMERETILNLVAGMEAAPRNGLIQTIPQLVGAKTLFARAQQFASALYGPVLGHGIAWWAQKEGNFWGHNAIIRIQSLAEAAGLPIMPGRAPLGGSILSHDFVEAALLRRAGWNVEIRADLAGSYEEGPPTMIDLVVRDRRWCQGNMQHMAVLLRTRGLTWTSRFHLITGIFSYLASPLWLIFITVGMALSLQNTFMLPTYFADGAVLFPTWPVIDSERALSLFLATMALLFAPKVYGLLYGLLSREWISTTGVFRTAAGVFTELVVSVLSAPILMATQTGAVISVFLGRDSGWSPQARSEGGYRLQTILRHSLFPTLLGVVLTVSSIAISPIYAAWLAPATIGLILSAPITHVTSKRSAGTLAATVGGLVTPADIVTPTSFAGATAAQSSFAALKPDRLQYLILDRDRQLDRDGLVDPYWPLRQYDVHEPLAMARARAERATSAYEFATMLKPKEKMALLNSTRDLQAISFKFSSLRPRKPAGVDQSGAASISRPKRTHRHRG</sequence>
<evidence type="ECO:0000313" key="15">
    <source>
        <dbReference type="EMBL" id="GGB57579.1"/>
    </source>
</evidence>
<evidence type="ECO:0000256" key="11">
    <source>
        <dbReference type="ARBA" id="ARBA00023136"/>
    </source>
</evidence>
<keyword evidence="10 13" id="KW-1133">Transmembrane helix</keyword>
<dbReference type="PANTHER" id="PTHR43867:SF5">
    <property type="entry name" value="GLUCANS BIOSYNTHESIS GLUCOSYLTRANSFERASE H"/>
    <property type="match status" value="1"/>
</dbReference>
<organism evidence="15 16">
    <name type="scientific">Henriciella pelagia</name>
    <dbReference type="NCBI Taxonomy" id="1977912"/>
    <lineage>
        <taxon>Bacteria</taxon>
        <taxon>Pseudomonadati</taxon>
        <taxon>Pseudomonadota</taxon>
        <taxon>Alphaproteobacteria</taxon>
        <taxon>Hyphomonadales</taxon>
        <taxon>Hyphomonadaceae</taxon>
        <taxon>Henriciella</taxon>
    </lineage>
</organism>
<evidence type="ECO:0000256" key="12">
    <source>
        <dbReference type="SAM" id="MobiDB-lite"/>
    </source>
</evidence>
<evidence type="ECO:0000259" key="14">
    <source>
        <dbReference type="Pfam" id="PF13632"/>
    </source>
</evidence>
<keyword evidence="6" id="KW-0997">Cell inner membrane</keyword>
<feature type="transmembrane region" description="Helical" evidence="13">
    <location>
        <begin position="556"/>
        <end position="574"/>
    </location>
</feature>
<comment type="subcellular location">
    <subcellularLocation>
        <location evidence="1">Cell inner membrane</location>
        <topology evidence="1">Multi-pass membrane protein</topology>
    </subcellularLocation>
</comment>
<dbReference type="CDD" id="cd04191">
    <property type="entry name" value="Glucan_BSP_MdoH"/>
    <property type="match status" value="1"/>
</dbReference>
<keyword evidence="9 13" id="KW-0812">Transmembrane</keyword>
<dbReference type="InterPro" id="IPR001173">
    <property type="entry name" value="Glyco_trans_2-like"/>
</dbReference>
<dbReference type="Proteomes" id="UP000628854">
    <property type="component" value="Unassembled WGS sequence"/>
</dbReference>
<reference evidence="16" key="1">
    <citation type="journal article" date="2019" name="Int. J. Syst. Evol. Microbiol.">
        <title>The Global Catalogue of Microorganisms (GCM) 10K type strain sequencing project: providing services to taxonomists for standard genome sequencing and annotation.</title>
        <authorList>
            <consortium name="The Broad Institute Genomics Platform"/>
            <consortium name="The Broad Institute Genome Sequencing Center for Infectious Disease"/>
            <person name="Wu L."/>
            <person name="Ma J."/>
        </authorList>
    </citation>
    <scope>NUCLEOTIDE SEQUENCE [LARGE SCALE GENOMIC DNA]</scope>
    <source>
        <strain evidence="16">CGMCC 1.15928</strain>
    </source>
</reference>
<keyword evidence="7" id="KW-0328">Glycosyltransferase</keyword>
<feature type="transmembrane region" description="Helical" evidence="13">
    <location>
        <begin position="485"/>
        <end position="508"/>
    </location>
</feature>
<feature type="transmembrane region" description="Helical" evidence="13">
    <location>
        <begin position="442"/>
        <end position="465"/>
    </location>
</feature>
<feature type="transmembrane region" description="Helical" evidence="13">
    <location>
        <begin position="70"/>
        <end position="99"/>
    </location>
</feature>
<dbReference type="Gene3D" id="3.90.550.10">
    <property type="entry name" value="Spore Coat Polysaccharide Biosynthesis Protein SpsA, Chain A"/>
    <property type="match status" value="1"/>
</dbReference>
<protein>
    <recommendedName>
        <fullName evidence="4">Glucans biosynthesis glucosyltransferase H</fullName>
    </recommendedName>
</protein>
<name>A0ABQ1J4F9_9PROT</name>
<gene>
    <name evidence="15" type="primary">opgH</name>
    <name evidence="15" type="ORF">GCM10011503_02450</name>
</gene>
<dbReference type="InterPro" id="IPR050321">
    <property type="entry name" value="Glycosyltr_2/OpgH_subfam"/>
</dbReference>
<dbReference type="SUPFAM" id="SSF53448">
    <property type="entry name" value="Nucleotide-diphospho-sugar transferases"/>
    <property type="match status" value="1"/>
</dbReference>
<evidence type="ECO:0000256" key="8">
    <source>
        <dbReference type="ARBA" id="ARBA00022679"/>
    </source>
</evidence>
<keyword evidence="16" id="KW-1185">Reference proteome</keyword>
<accession>A0ABQ1J4F9</accession>
<evidence type="ECO:0000256" key="13">
    <source>
        <dbReference type="SAM" id="Phobius"/>
    </source>
</evidence>
<evidence type="ECO:0000256" key="1">
    <source>
        <dbReference type="ARBA" id="ARBA00004429"/>
    </source>
</evidence>
<dbReference type="PANTHER" id="PTHR43867">
    <property type="entry name" value="CELLULOSE SYNTHASE CATALYTIC SUBUNIT A [UDP-FORMING]"/>
    <property type="match status" value="1"/>
</dbReference>
<dbReference type="EMBL" id="BMKF01000001">
    <property type="protein sequence ID" value="GGB57579.1"/>
    <property type="molecule type" value="Genomic_DNA"/>
</dbReference>
<dbReference type="RefSeq" id="WP_084393974.1">
    <property type="nucleotide sequence ID" value="NZ_BMKF01000001.1"/>
</dbReference>
<dbReference type="InterPro" id="IPR029044">
    <property type="entry name" value="Nucleotide-diphossugar_trans"/>
</dbReference>
<keyword evidence="5" id="KW-1003">Cell membrane</keyword>
<keyword evidence="8" id="KW-0808">Transferase</keyword>
<evidence type="ECO:0000256" key="10">
    <source>
        <dbReference type="ARBA" id="ARBA00022989"/>
    </source>
</evidence>
<evidence type="ECO:0000256" key="6">
    <source>
        <dbReference type="ARBA" id="ARBA00022519"/>
    </source>
</evidence>
<evidence type="ECO:0000313" key="16">
    <source>
        <dbReference type="Proteomes" id="UP000628854"/>
    </source>
</evidence>
<keyword evidence="11 13" id="KW-0472">Membrane</keyword>
<dbReference type="Pfam" id="PF13632">
    <property type="entry name" value="Glyco_trans_2_3"/>
    <property type="match status" value="1"/>
</dbReference>
<evidence type="ECO:0000256" key="3">
    <source>
        <dbReference type="ARBA" id="ARBA00009337"/>
    </source>
</evidence>
<evidence type="ECO:0000256" key="5">
    <source>
        <dbReference type="ARBA" id="ARBA00022475"/>
    </source>
</evidence>
<proteinExistence type="inferred from homology"/>
<dbReference type="NCBIfam" id="NF003958">
    <property type="entry name" value="PRK05454.2-1"/>
    <property type="match status" value="1"/>
</dbReference>
<dbReference type="NCBIfam" id="NF003962">
    <property type="entry name" value="PRK05454.2-5"/>
    <property type="match status" value="1"/>
</dbReference>
<evidence type="ECO:0000256" key="7">
    <source>
        <dbReference type="ARBA" id="ARBA00022676"/>
    </source>
</evidence>